<accession>A0A0E9XKZ1</accession>
<evidence type="ECO:0000313" key="1">
    <source>
        <dbReference type="EMBL" id="JAI03315.1"/>
    </source>
</evidence>
<name>A0A0E9XKZ1_ANGAN</name>
<dbReference type="AlphaFoldDB" id="A0A0E9XKZ1"/>
<proteinExistence type="predicted"/>
<organism evidence="1">
    <name type="scientific">Anguilla anguilla</name>
    <name type="common">European freshwater eel</name>
    <name type="synonym">Muraena anguilla</name>
    <dbReference type="NCBI Taxonomy" id="7936"/>
    <lineage>
        <taxon>Eukaryota</taxon>
        <taxon>Metazoa</taxon>
        <taxon>Chordata</taxon>
        <taxon>Craniata</taxon>
        <taxon>Vertebrata</taxon>
        <taxon>Euteleostomi</taxon>
        <taxon>Actinopterygii</taxon>
        <taxon>Neopterygii</taxon>
        <taxon>Teleostei</taxon>
        <taxon>Anguilliformes</taxon>
        <taxon>Anguillidae</taxon>
        <taxon>Anguilla</taxon>
    </lineage>
</organism>
<dbReference type="EMBL" id="GBXM01005263">
    <property type="protein sequence ID" value="JAI03315.1"/>
    <property type="molecule type" value="Transcribed_RNA"/>
</dbReference>
<reference evidence="1" key="1">
    <citation type="submission" date="2014-11" db="EMBL/GenBank/DDBJ databases">
        <authorList>
            <person name="Amaro Gonzalez C."/>
        </authorList>
    </citation>
    <scope>NUCLEOTIDE SEQUENCE</scope>
</reference>
<sequence length="100" mass="11452">MESPLKLNIQYITKNHKNHEKENTWWLGNQQLFRFYKAFPSSQSFFFIKADRSKIRSLASAVCHGRSPLLPSGPYSCSSNPWHVLLCSCSRRGRSLSGCS</sequence>
<protein>
    <submittedName>
        <fullName evidence="1">Uncharacterized protein</fullName>
    </submittedName>
</protein>
<reference evidence="1" key="2">
    <citation type="journal article" date="2015" name="Fish Shellfish Immunol.">
        <title>Early steps in the European eel (Anguilla anguilla)-Vibrio vulnificus interaction in the gills: Role of the RtxA13 toxin.</title>
        <authorList>
            <person name="Callol A."/>
            <person name="Pajuelo D."/>
            <person name="Ebbesson L."/>
            <person name="Teles M."/>
            <person name="MacKenzie S."/>
            <person name="Amaro C."/>
        </authorList>
    </citation>
    <scope>NUCLEOTIDE SEQUENCE</scope>
</reference>